<feature type="binding site" evidence="8">
    <location>
        <position position="92"/>
    </location>
    <ligand>
        <name>Mn(2+)</name>
        <dbReference type="ChEBI" id="CHEBI:29035"/>
    </ligand>
</feature>
<keyword evidence="5 7" id="KW-0479">Metal-binding</keyword>
<dbReference type="InterPro" id="IPR001929">
    <property type="entry name" value="Germin"/>
</dbReference>
<evidence type="ECO:0000256" key="4">
    <source>
        <dbReference type="ARBA" id="ARBA00022525"/>
    </source>
</evidence>
<evidence type="ECO:0000256" key="1">
    <source>
        <dbReference type="ARBA" id="ARBA00004271"/>
    </source>
</evidence>
<evidence type="ECO:0000256" key="7">
    <source>
        <dbReference type="PIRSR" id="PIRSR601929-1"/>
    </source>
</evidence>
<dbReference type="PANTHER" id="PTHR31238">
    <property type="entry name" value="GERMIN-LIKE PROTEIN SUBFAMILY 3 MEMBER 3"/>
    <property type="match status" value="1"/>
</dbReference>
<gene>
    <name evidence="11" type="ORF">HYC85_013066</name>
</gene>
<feature type="binding site" evidence="8">
    <location>
        <position position="88"/>
    </location>
    <ligand>
        <name>Mn(2+)</name>
        <dbReference type="ChEBI" id="CHEBI:29035"/>
    </ligand>
</feature>
<dbReference type="InterPro" id="IPR014710">
    <property type="entry name" value="RmlC-like_jellyroll"/>
</dbReference>
<accession>A0A7J7HDU5</accession>
<feature type="binding site" evidence="7">
    <location>
        <position position="92"/>
    </location>
    <ligand>
        <name>oxalate</name>
        <dbReference type="ChEBI" id="CHEBI:30623"/>
    </ligand>
</feature>
<dbReference type="Pfam" id="PF00190">
    <property type="entry name" value="Cupin_1"/>
    <property type="match status" value="1"/>
</dbReference>
<dbReference type="SMART" id="SM00835">
    <property type="entry name" value="Cupin_1"/>
    <property type="match status" value="1"/>
</dbReference>
<protein>
    <recommendedName>
        <fullName evidence="9">Germin-like protein</fullName>
    </recommendedName>
</protein>
<keyword evidence="4 9" id="KW-0964">Secreted</keyword>
<keyword evidence="6 7" id="KW-0464">Manganese</keyword>
<dbReference type="PRINTS" id="PR00325">
    <property type="entry name" value="GERMIN"/>
</dbReference>
<dbReference type="Gene3D" id="2.60.120.10">
    <property type="entry name" value="Jelly Rolls"/>
    <property type="match status" value="1"/>
</dbReference>
<organism evidence="11 12">
    <name type="scientific">Camellia sinensis</name>
    <name type="common">Tea plant</name>
    <name type="synonym">Thea sinensis</name>
    <dbReference type="NCBI Taxonomy" id="4442"/>
    <lineage>
        <taxon>Eukaryota</taxon>
        <taxon>Viridiplantae</taxon>
        <taxon>Streptophyta</taxon>
        <taxon>Embryophyta</taxon>
        <taxon>Tracheophyta</taxon>
        <taxon>Spermatophyta</taxon>
        <taxon>Magnoliopsida</taxon>
        <taxon>eudicotyledons</taxon>
        <taxon>Gunneridae</taxon>
        <taxon>Pentapetalae</taxon>
        <taxon>asterids</taxon>
        <taxon>Ericales</taxon>
        <taxon>Theaceae</taxon>
        <taxon>Camellia</taxon>
    </lineage>
</organism>
<reference evidence="12" key="1">
    <citation type="journal article" date="2020" name="Nat. Commun.">
        <title>Genome assembly of wild tea tree DASZ reveals pedigree and selection history of tea varieties.</title>
        <authorList>
            <person name="Zhang W."/>
            <person name="Zhang Y."/>
            <person name="Qiu H."/>
            <person name="Guo Y."/>
            <person name="Wan H."/>
            <person name="Zhang X."/>
            <person name="Scossa F."/>
            <person name="Alseekh S."/>
            <person name="Zhang Q."/>
            <person name="Wang P."/>
            <person name="Xu L."/>
            <person name="Schmidt M.H."/>
            <person name="Jia X."/>
            <person name="Li D."/>
            <person name="Zhu A."/>
            <person name="Guo F."/>
            <person name="Chen W."/>
            <person name="Ni D."/>
            <person name="Usadel B."/>
            <person name="Fernie A.R."/>
            <person name="Wen W."/>
        </authorList>
    </citation>
    <scope>NUCLEOTIDE SEQUENCE [LARGE SCALE GENOMIC DNA]</scope>
    <source>
        <strain evidence="12">cv. G240</strain>
    </source>
</reference>
<comment type="caution">
    <text evidence="11">The sequence shown here is derived from an EMBL/GenBank/DDBJ whole genome shotgun (WGS) entry which is preliminary data.</text>
</comment>
<feature type="binding site" evidence="7">
    <location>
        <position position="88"/>
    </location>
    <ligand>
        <name>oxalate</name>
        <dbReference type="ChEBI" id="CHEBI:30623"/>
    </ligand>
</feature>
<keyword evidence="3 9" id="KW-0052">Apoplast</keyword>
<reference evidence="11 12" key="2">
    <citation type="submission" date="2020-07" db="EMBL/GenBank/DDBJ databases">
        <title>Genome assembly of wild tea tree DASZ reveals pedigree and selection history of tea varieties.</title>
        <authorList>
            <person name="Zhang W."/>
        </authorList>
    </citation>
    <scope>NUCLEOTIDE SEQUENCE [LARGE SCALE GENOMIC DNA]</scope>
    <source>
        <strain evidence="12">cv. G240</strain>
        <tissue evidence="11">Leaf</tissue>
    </source>
</reference>
<evidence type="ECO:0000256" key="3">
    <source>
        <dbReference type="ARBA" id="ARBA00022523"/>
    </source>
</evidence>
<sequence length="186" mass="20565">MAIMALSSTFASASDPSPLQDLCVAINDSKFVFILLDVIILLTPRNTSNLVGSTVTLVNVMQIPSLNTFGISLARIDFAPYGLNPSTHTLVELKSLVPYTYVDFVTSNLENRLFTRVLYPGDVFVFPEGLIQFQFNKGETNAVAIASLSSQNTGVITIYDDVLTKAFQVDKKVVDYLQAQFWWPNN</sequence>
<evidence type="ECO:0000256" key="2">
    <source>
        <dbReference type="ARBA" id="ARBA00007456"/>
    </source>
</evidence>
<evidence type="ECO:0000256" key="6">
    <source>
        <dbReference type="ARBA" id="ARBA00023211"/>
    </source>
</evidence>
<comment type="subcellular location">
    <subcellularLocation>
        <location evidence="1 9">Secreted</location>
        <location evidence="1 9">Extracellular space</location>
        <location evidence="1 9">Apoplast</location>
    </subcellularLocation>
</comment>
<dbReference type="CDD" id="cd02241">
    <property type="entry name" value="cupin_OxOx"/>
    <property type="match status" value="1"/>
</dbReference>
<dbReference type="AlphaFoldDB" id="A0A7J7HDU5"/>
<dbReference type="GO" id="GO:0048046">
    <property type="term" value="C:apoplast"/>
    <property type="evidence" value="ECO:0007669"/>
    <property type="project" value="UniProtKB-SubCell"/>
</dbReference>
<evidence type="ECO:0000256" key="5">
    <source>
        <dbReference type="ARBA" id="ARBA00022723"/>
    </source>
</evidence>
<name>A0A7J7HDU5_CAMSI</name>
<evidence type="ECO:0000256" key="8">
    <source>
        <dbReference type="PIRSR" id="PIRSR601929-2"/>
    </source>
</evidence>
<keyword evidence="12" id="KW-1185">Reference proteome</keyword>
<proteinExistence type="inferred from homology"/>
<dbReference type="InterPro" id="IPR011051">
    <property type="entry name" value="RmlC_Cupin_sf"/>
</dbReference>
<feature type="domain" description="Cupin type-1" evidence="10">
    <location>
        <begin position="48"/>
        <end position="175"/>
    </location>
</feature>
<evidence type="ECO:0000259" key="10">
    <source>
        <dbReference type="SMART" id="SM00835"/>
    </source>
</evidence>
<evidence type="ECO:0000313" key="11">
    <source>
        <dbReference type="EMBL" id="KAF5951073.1"/>
    </source>
</evidence>
<dbReference type="InterPro" id="IPR006045">
    <property type="entry name" value="Cupin_1"/>
</dbReference>
<comment type="similarity">
    <text evidence="2 9">Belongs to the germin family.</text>
</comment>
<evidence type="ECO:0000256" key="9">
    <source>
        <dbReference type="RuleBase" id="RU366015"/>
    </source>
</evidence>
<feature type="binding site" evidence="7">
    <location>
        <position position="84"/>
    </location>
    <ligand>
        <name>oxalate</name>
        <dbReference type="ChEBI" id="CHEBI:30623"/>
    </ligand>
</feature>
<dbReference type="EMBL" id="JACBKZ010000005">
    <property type="protein sequence ID" value="KAF5951073.1"/>
    <property type="molecule type" value="Genomic_DNA"/>
</dbReference>
<evidence type="ECO:0000313" key="12">
    <source>
        <dbReference type="Proteomes" id="UP000593564"/>
    </source>
</evidence>
<dbReference type="SUPFAM" id="SSF51182">
    <property type="entry name" value="RmlC-like cupins"/>
    <property type="match status" value="1"/>
</dbReference>
<dbReference type="GO" id="GO:0030145">
    <property type="term" value="F:manganese ion binding"/>
    <property type="evidence" value="ECO:0007669"/>
    <property type="project" value="UniProtKB-UniRule"/>
</dbReference>
<dbReference type="Proteomes" id="UP000593564">
    <property type="component" value="Unassembled WGS sequence"/>
</dbReference>